<gene>
    <name evidence="2" type="ORF">ACAOBT_LOCUS848</name>
</gene>
<organism evidence="2 3">
    <name type="scientific">Acanthoscelides obtectus</name>
    <name type="common">Bean weevil</name>
    <name type="synonym">Bruchus obtectus</name>
    <dbReference type="NCBI Taxonomy" id="200917"/>
    <lineage>
        <taxon>Eukaryota</taxon>
        <taxon>Metazoa</taxon>
        <taxon>Ecdysozoa</taxon>
        <taxon>Arthropoda</taxon>
        <taxon>Hexapoda</taxon>
        <taxon>Insecta</taxon>
        <taxon>Pterygota</taxon>
        <taxon>Neoptera</taxon>
        <taxon>Endopterygota</taxon>
        <taxon>Coleoptera</taxon>
        <taxon>Polyphaga</taxon>
        <taxon>Cucujiformia</taxon>
        <taxon>Chrysomeloidea</taxon>
        <taxon>Chrysomelidae</taxon>
        <taxon>Bruchinae</taxon>
        <taxon>Bruchini</taxon>
        <taxon>Acanthoscelides</taxon>
    </lineage>
</organism>
<feature type="compositionally biased region" description="Basic residues" evidence="1">
    <location>
        <begin position="20"/>
        <end position="33"/>
    </location>
</feature>
<dbReference type="EMBL" id="CAKOFQ010006656">
    <property type="protein sequence ID" value="CAH1954972.1"/>
    <property type="molecule type" value="Genomic_DNA"/>
</dbReference>
<accession>A0A9P0JIP7</accession>
<keyword evidence="3" id="KW-1185">Reference proteome</keyword>
<feature type="region of interest" description="Disordered" evidence="1">
    <location>
        <begin position="1"/>
        <end position="48"/>
    </location>
</feature>
<dbReference type="Proteomes" id="UP001152888">
    <property type="component" value="Unassembled WGS sequence"/>
</dbReference>
<dbReference type="AlphaFoldDB" id="A0A9P0JIP7"/>
<dbReference type="OrthoDB" id="6779103at2759"/>
<feature type="compositionally biased region" description="Basic and acidic residues" evidence="1">
    <location>
        <begin position="34"/>
        <end position="48"/>
    </location>
</feature>
<comment type="caution">
    <text evidence="2">The sequence shown here is derived from an EMBL/GenBank/DDBJ whole genome shotgun (WGS) entry which is preliminary data.</text>
</comment>
<name>A0A9P0JIP7_ACAOB</name>
<protein>
    <submittedName>
        <fullName evidence="2">Uncharacterized protein</fullName>
    </submittedName>
</protein>
<evidence type="ECO:0000256" key="1">
    <source>
        <dbReference type="SAM" id="MobiDB-lite"/>
    </source>
</evidence>
<sequence length="147" mass="17108">MEEVQGDESAVSNINDGSKIRKRANKKQIRKRGRYQDPDPDLTKFKRPCSHDNKTFQCQKVKISDIRAIRSKLYDVPDKTMQDMKLCHMNSVSTTARKRPVKNNPRQRTRAAFFFKVKGNRSTKAVKVCRFFFMAAVGVKNYFVQND</sequence>
<evidence type="ECO:0000313" key="2">
    <source>
        <dbReference type="EMBL" id="CAH1954972.1"/>
    </source>
</evidence>
<evidence type="ECO:0000313" key="3">
    <source>
        <dbReference type="Proteomes" id="UP001152888"/>
    </source>
</evidence>
<reference evidence="2" key="1">
    <citation type="submission" date="2022-03" db="EMBL/GenBank/DDBJ databases">
        <authorList>
            <person name="Sayadi A."/>
        </authorList>
    </citation>
    <scope>NUCLEOTIDE SEQUENCE</scope>
</reference>
<proteinExistence type="predicted"/>